<evidence type="ECO:0000256" key="1">
    <source>
        <dbReference type="ARBA" id="ARBA00004613"/>
    </source>
</evidence>
<organism evidence="8">
    <name type="scientific">Amblyomma cajennense</name>
    <name type="common">Cayenne tick</name>
    <name type="synonym">Acarus cajennensis</name>
    <dbReference type="NCBI Taxonomy" id="34607"/>
    <lineage>
        <taxon>Eukaryota</taxon>
        <taxon>Metazoa</taxon>
        <taxon>Ecdysozoa</taxon>
        <taxon>Arthropoda</taxon>
        <taxon>Chelicerata</taxon>
        <taxon>Arachnida</taxon>
        <taxon>Acari</taxon>
        <taxon>Parasitiformes</taxon>
        <taxon>Ixodida</taxon>
        <taxon>Ixodoidea</taxon>
        <taxon>Ixodidae</taxon>
        <taxon>Amblyomminae</taxon>
        <taxon>Amblyomma</taxon>
    </lineage>
</organism>
<reference evidence="8" key="1">
    <citation type="submission" date="2014-03" db="EMBL/GenBank/DDBJ databases">
        <title>The sialotranscriptome of Amblyomma triste, Amblyomma parvum and Amblyomma cajennense ticks, uncovered by 454-based RNA-seq.</title>
        <authorList>
            <person name="Garcia G.R."/>
            <person name="Gardinassi L.G."/>
            <person name="Ribeiro J.M."/>
            <person name="Anatriello E."/>
            <person name="Ferreira B.R."/>
            <person name="Moreira H.N."/>
            <person name="Mafra C."/>
            <person name="Olegario M.M."/>
            <person name="Szabo P.J."/>
            <person name="Miranda-Santos I.K."/>
            <person name="Maruyama S.R."/>
        </authorList>
    </citation>
    <scope>NUCLEOTIDE SEQUENCE</scope>
    <source>
        <strain evidence="8">Uberlandia</strain>
        <tissue evidence="8">Salivary glands</tissue>
    </source>
</reference>
<keyword evidence="4 6" id="KW-1015">Disulfide bond</keyword>
<evidence type="ECO:0000256" key="7">
    <source>
        <dbReference type="SAM" id="SignalP"/>
    </source>
</evidence>
<evidence type="ECO:0000313" key="8">
    <source>
        <dbReference type="EMBL" id="JAC23986.1"/>
    </source>
</evidence>
<evidence type="ECO:0000256" key="2">
    <source>
        <dbReference type="ARBA" id="ARBA00022525"/>
    </source>
</evidence>
<name>A0A023FQF3_AMBCJ</name>
<protein>
    <recommendedName>
        <fullName evidence="6">Evasin</fullName>
    </recommendedName>
</protein>
<dbReference type="AlphaFoldDB" id="A0A023FQF3"/>
<feature type="chain" id="PRO_5001520076" description="Evasin" evidence="7">
    <location>
        <begin position="21"/>
        <end position="173"/>
    </location>
</feature>
<comment type="function">
    <text evidence="6">Salivary chemokine-binding protein which binds to host chemokines.</text>
</comment>
<dbReference type="GO" id="GO:0019957">
    <property type="term" value="F:C-C chemokine binding"/>
    <property type="evidence" value="ECO:0007669"/>
    <property type="project" value="InterPro"/>
</dbReference>
<evidence type="ECO:0000256" key="3">
    <source>
        <dbReference type="ARBA" id="ARBA00022729"/>
    </source>
</evidence>
<dbReference type="Gene3D" id="2.30.130.100">
    <property type="match status" value="1"/>
</dbReference>
<keyword evidence="5 6" id="KW-0325">Glycoprotein</keyword>
<feature type="signal peptide" evidence="7">
    <location>
        <begin position="1"/>
        <end position="20"/>
    </location>
</feature>
<keyword evidence="3 6" id="KW-0732">Signal</keyword>
<evidence type="ECO:0000256" key="4">
    <source>
        <dbReference type="ARBA" id="ARBA00023157"/>
    </source>
</evidence>
<evidence type="ECO:0000256" key="5">
    <source>
        <dbReference type="ARBA" id="ARBA00023180"/>
    </source>
</evidence>
<dbReference type="Pfam" id="PF19429">
    <property type="entry name" value="EVA_Class_A"/>
    <property type="match status" value="1"/>
</dbReference>
<proteinExistence type="evidence at transcript level"/>
<dbReference type="EMBL" id="GBBK01000496">
    <property type="protein sequence ID" value="JAC23986.1"/>
    <property type="molecule type" value="mRNA"/>
</dbReference>
<accession>A0A023FQF3</accession>
<comment type="subcellular location">
    <subcellularLocation>
        <location evidence="1 6">Secreted</location>
    </subcellularLocation>
</comment>
<dbReference type="InterPro" id="IPR045797">
    <property type="entry name" value="EVA_Class_A"/>
</dbReference>
<dbReference type="GO" id="GO:0005576">
    <property type="term" value="C:extracellular region"/>
    <property type="evidence" value="ECO:0007669"/>
    <property type="project" value="UniProtKB-SubCell"/>
</dbReference>
<keyword evidence="2 6" id="KW-0964">Secreted</keyword>
<sequence length="173" mass="18848">MGFLWLLNLALLFVFETSLGDARGGDASISAKAHIPGCGDPETSPAPEEDQPTYYALYKDAEGCKVKIIGTWMTTVDYQRLSHTLQQARGSSGKVKLPASCKKTCGQTVKNLKQGTPCRQVLGRRITKRTHIKHGCFVGHCQNGLCVSDDRKTSCYIPPNVTNPRPTHGSLAE</sequence>
<evidence type="ECO:0000256" key="6">
    <source>
        <dbReference type="RuleBase" id="RU369006"/>
    </source>
</evidence>